<dbReference type="Proteomes" id="UP000033540">
    <property type="component" value="Unassembled WGS sequence"/>
</dbReference>
<dbReference type="InterPro" id="IPR001128">
    <property type="entry name" value="Cyt_P450"/>
</dbReference>
<dbReference type="SUPFAM" id="SSF48264">
    <property type="entry name" value="Cytochrome P450"/>
    <property type="match status" value="1"/>
</dbReference>
<dbReference type="PANTHER" id="PTHR24287:SF18">
    <property type="entry name" value="CYTOCHROME P450 MONOOXYGENASE APDE-RELATED"/>
    <property type="match status" value="1"/>
</dbReference>
<dbReference type="Pfam" id="PF00067">
    <property type="entry name" value="p450"/>
    <property type="match status" value="2"/>
</dbReference>
<evidence type="ECO:0000256" key="4">
    <source>
        <dbReference type="ARBA" id="ARBA00023002"/>
    </source>
</evidence>
<keyword evidence="7" id="KW-0349">Heme</keyword>
<name>A0A0F0I813_ASPPU</name>
<evidence type="ECO:0000256" key="2">
    <source>
        <dbReference type="ARBA" id="ARBA00010617"/>
    </source>
</evidence>
<evidence type="ECO:0000256" key="7">
    <source>
        <dbReference type="RuleBase" id="RU000461"/>
    </source>
</evidence>
<dbReference type="EMBL" id="JZEE01000538">
    <property type="protein sequence ID" value="KJK63889.1"/>
    <property type="molecule type" value="Genomic_DNA"/>
</dbReference>
<keyword evidence="6 7" id="KW-0503">Monooxygenase</keyword>
<dbReference type="InterPro" id="IPR002974">
    <property type="entry name" value="Cyt_P450_E_CYP52_ascomycetes"/>
</dbReference>
<accession>A0A0F0I813</accession>
<dbReference type="AlphaFoldDB" id="A0A0F0I813"/>
<comment type="caution">
    <text evidence="8">The sequence shown here is derived from an EMBL/GenBank/DDBJ whole genome shotgun (WGS) entry which is preliminary data.</text>
</comment>
<keyword evidence="5 7" id="KW-0408">Iron</keyword>
<evidence type="ECO:0000256" key="3">
    <source>
        <dbReference type="ARBA" id="ARBA00022723"/>
    </source>
</evidence>
<dbReference type="PRINTS" id="PR00385">
    <property type="entry name" value="P450"/>
</dbReference>
<evidence type="ECO:0000313" key="8">
    <source>
        <dbReference type="EMBL" id="KJK63889.1"/>
    </source>
</evidence>
<reference evidence="8 9" key="1">
    <citation type="submission" date="2015-02" db="EMBL/GenBank/DDBJ databases">
        <title>Draft genome sequence of Aspergillus parasiticus SU-1.</title>
        <authorList>
            <person name="Yu J."/>
            <person name="Fedorova N."/>
            <person name="Yin Y."/>
            <person name="Losada L."/>
            <person name="Zafar N."/>
            <person name="Taujale R."/>
            <person name="Ehrlich K.C."/>
            <person name="Bhatnagar D."/>
            <person name="Cleveland T.E."/>
            <person name="Bennett J.W."/>
            <person name="Nierman W.C."/>
        </authorList>
    </citation>
    <scope>NUCLEOTIDE SEQUENCE [LARGE SCALE GENOMIC DNA]</scope>
    <source>
        <strain evidence="9">ATCC 56775 / NRRL 5862 / SRRC 143 / SU-1</strain>
    </source>
</reference>
<dbReference type="PROSITE" id="PS00086">
    <property type="entry name" value="CYTOCHROME_P450"/>
    <property type="match status" value="1"/>
</dbReference>
<proteinExistence type="inferred from homology"/>
<evidence type="ECO:0000256" key="6">
    <source>
        <dbReference type="ARBA" id="ARBA00023033"/>
    </source>
</evidence>
<dbReference type="GO" id="GO:0016712">
    <property type="term" value="F:oxidoreductase activity, acting on paired donors, with incorporation or reduction of molecular oxygen, reduced flavin or flavoprotein as one donor, and incorporation of one atom of oxygen"/>
    <property type="evidence" value="ECO:0007669"/>
    <property type="project" value="InterPro"/>
</dbReference>
<gene>
    <name evidence="8" type="ORF">P875_00064664</name>
</gene>
<dbReference type="GO" id="GO:0005506">
    <property type="term" value="F:iron ion binding"/>
    <property type="evidence" value="ECO:0007669"/>
    <property type="project" value="InterPro"/>
</dbReference>
<keyword evidence="4 7" id="KW-0560">Oxidoreductase</keyword>
<dbReference type="CDD" id="cd11063">
    <property type="entry name" value="CYP52"/>
    <property type="match status" value="1"/>
</dbReference>
<evidence type="ECO:0000256" key="5">
    <source>
        <dbReference type="ARBA" id="ARBA00023004"/>
    </source>
</evidence>
<comment type="cofactor">
    <cofactor evidence="1">
        <name>heme</name>
        <dbReference type="ChEBI" id="CHEBI:30413"/>
    </cofactor>
</comment>
<dbReference type="InterPro" id="IPR017972">
    <property type="entry name" value="Cyt_P450_CS"/>
</dbReference>
<dbReference type="GO" id="GO:0020037">
    <property type="term" value="F:heme binding"/>
    <property type="evidence" value="ECO:0007669"/>
    <property type="project" value="InterPro"/>
</dbReference>
<dbReference type="OrthoDB" id="1470350at2759"/>
<sequence length="515" mass="58409">MIRQSNSKGNEMQPVLCMFDMIGNSVQSRDPAEETKMKKQGKGKENTVLYSRAKSMGCLPPVTLRSDPLGAYDFWYINQAVKEKRWLEYITSQHELHGHTFQFDMFLRSIICTIEPTNVKAILATRFMDFGLGCRHEQFSPFLGNGIFTLDGEAWSHARGLLRPQFTREQVADIDILAHHVTRIIESVPKDRSSFDIQPLCFSFALNSATHFLFGESVDSLDPCLLQASTATGIQGFEEAFDLAQDYLFARSKALGFYWMINPKAFRDATRTVHEVVDHYVRRAIHMRKSSVHGAERTGRYIFLEALAAETQDPNILRDNLLNILLAGRDTTSSLLSSTFYYLARHPRVWRKLRDQVVAHFGTNLEPLADITQTSLKALPYLRYVLNEVLRLLPPIPINFRIAAKDTCLPVGGGPDANSPVTDIWGQDAHAFRPERWENAKHQWEYLPFNGGPRICLGQQYALTVASYTLVRFMQHFDILQNADPASADNPVLCANLTLSHDQGVMVRLYSSSRT</sequence>
<dbReference type="PRINTS" id="PR01239">
    <property type="entry name" value="EP450IICYP52"/>
</dbReference>
<dbReference type="InterPro" id="IPR047146">
    <property type="entry name" value="Cyt_P450_E_CYP52_fungi"/>
</dbReference>
<dbReference type="Gene3D" id="1.10.630.10">
    <property type="entry name" value="Cytochrome P450"/>
    <property type="match status" value="1"/>
</dbReference>
<evidence type="ECO:0000256" key="1">
    <source>
        <dbReference type="ARBA" id="ARBA00001971"/>
    </source>
</evidence>
<protein>
    <submittedName>
        <fullName evidence="8">Cytochrome P450</fullName>
    </submittedName>
</protein>
<dbReference type="STRING" id="1403190.A0A0F0I813"/>
<evidence type="ECO:0000313" key="9">
    <source>
        <dbReference type="Proteomes" id="UP000033540"/>
    </source>
</evidence>
<keyword evidence="3 7" id="KW-0479">Metal-binding</keyword>
<organism evidence="8 9">
    <name type="scientific">Aspergillus parasiticus (strain ATCC 56775 / NRRL 5862 / SRRC 143 / SU-1)</name>
    <dbReference type="NCBI Taxonomy" id="1403190"/>
    <lineage>
        <taxon>Eukaryota</taxon>
        <taxon>Fungi</taxon>
        <taxon>Dikarya</taxon>
        <taxon>Ascomycota</taxon>
        <taxon>Pezizomycotina</taxon>
        <taxon>Eurotiomycetes</taxon>
        <taxon>Eurotiomycetidae</taxon>
        <taxon>Eurotiales</taxon>
        <taxon>Aspergillaceae</taxon>
        <taxon>Aspergillus</taxon>
        <taxon>Aspergillus subgen. Circumdati</taxon>
    </lineage>
</organism>
<dbReference type="InterPro" id="IPR036396">
    <property type="entry name" value="Cyt_P450_sf"/>
</dbReference>
<dbReference type="PANTHER" id="PTHR24287">
    <property type="entry name" value="P450, PUTATIVE (EUROFUNG)-RELATED"/>
    <property type="match status" value="1"/>
</dbReference>
<comment type="similarity">
    <text evidence="2 7">Belongs to the cytochrome P450 family.</text>
</comment>